<accession>A0A9P6QX11</accession>
<evidence type="ECO:0000313" key="1">
    <source>
        <dbReference type="EMBL" id="KAG0302001.1"/>
    </source>
</evidence>
<evidence type="ECO:0000313" key="2">
    <source>
        <dbReference type="Proteomes" id="UP000738325"/>
    </source>
</evidence>
<reference evidence="1" key="1">
    <citation type="journal article" date="2020" name="Fungal Divers.">
        <title>Resolving the Mortierellaceae phylogeny through synthesis of multi-gene phylogenetics and phylogenomics.</title>
        <authorList>
            <person name="Vandepol N."/>
            <person name="Liber J."/>
            <person name="Desiro A."/>
            <person name="Na H."/>
            <person name="Kennedy M."/>
            <person name="Barry K."/>
            <person name="Grigoriev I.V."/>
            <person name="Miller A.N."/>
            <person name="O'Donnell K."/>
            <person name="Stajich J.E."/>
            <person name="Bonito G."/>
        </authorList>
    </citation>
    <scope>NUCLEOTIDE SEQUENCE</scope>
    <source>
        <strain evidence="1">REB-010B</strain>
    </source>
</reference>
<gene>
    <name evidence="1" type="ORF">BGZ99_003227</name>
</gene>
<sequence>MSTDLSTTQYPEATGRVDVVYSQPPALLRWIEGTTECRHIEGLFLLIDDARDLHIKQLLKVFPELKEKNRVVRYANVKLDQHFPENYSPSYDPYSSNKTRPRW</sequence>
<dbReference type="AlphaFoldDB" id="A0A9P6QX11"/>
<feature type="non-terminal residue" evidence="1">
    <location>
        <position position="103"/>
    </location>
</feature>
<dbReference type="Proteomes" id="UP000738325">
    <property type="component" value="Unassembled WGS sequence"/>
</dbReference>
<name>A0A9P6QX11_9FUNG</name>
<proteinExistence type="predicted"/>
<dbReference type="EMBL" id="JAAAIP010002065">
    <property type="protein sequence ID" value="KAG0302001.1"/>
    <property type="molecule type" value="Genomic_DNA"/>
</dbReference>
<keyword evidence="2" id="KW-1185">Reference proteome</keyword>
<organism evidence="1 2">
    <name type="scientific">Dissophora globulifera</name>
    <dbReference type="NCBI Taxonomy" id="979702"/>
    <lineage>
        <taxon>Eukaryota</taxon>
        <taxon>Fungi</taxon>
        <taxon>Fungi incertae sedis</taxon>
        <taxon>Mucoromycota</taxon>
        <taxon>Mortierellomycotina</taxon>
        <taxon>Mortierellomycetes</taxon>
        <taxon>Mortierellales</taxon>
        <taxon>Mortierellaceae</taxon>
        <taxon>Dissophora</taxon>
    </lineage>
</organism>
<protein>
    <submittedName>
        <fullName evidence="1">Uncharacterized protein</fullName>
    </submittedName>
</protein>
<comment type="caution">
    <text evidence="1">The sequence shown here is derived from an EMBL/GenBank/DDBJ whole genome shotgun (WGS) entry which is preliminary data.</text>
</comment>